<dbReference type="Proteomes" id="UP001164081">
    <property type="component" value="Chromosome"/>
</dbReference>
<reference evidence="2" key="2">
    <citation type="journal article" date="2022" name="J Glob Antimicrob Resist">
        <title>Comparative analysis of IMP-4- and OXA-58-containing plasmids of three carbapenemase-producing Acinetobacter ursingii strains in the Netherlands.</title>
        <authorList>
            <person name="Hendrickx A.P.A."/>
            <person name="Schade R.P."/>
            <person name="Landman F."/>
            <person name="Bosch T."/>
            <person name="Schouls L.M."/>
            <person name="van Dijk K."/>
        </authorList>
    </citation>
    <scope>NUCLEOTIDE SEQUENCE</scope>
    <source>
        <strain evidence="2">RIVM_C010761</strain>
    </source>
</reference>
<evidence type="ECO:0000313" key="2">
    <source>
        <dbReference type="EMBL" id="UYF76069.1"/>
    </source>
</evidence>
<evidence type="ECO:0000313" key="1">
    <source>
        <dbReference type="EMBL" id="QQT87728.1"/>
    </source>
</evidence>
<dbReference type="AlphaFoldDB" id="A0A3F3LA05"/>
<accession>A0A3F3LA05</accession>
<dbReference type="InterPro" id="IPR011735">
    <property type="entry name" value="WlaTC/HtrL_glycosyltransf"/>
</dbReference>
<sequence>MNTNITIVTAFFDIGRENWSVENGYPDYLYRTSYTYIEFFKNLSILENELIVFTSREFVDIVKEIRGNKPTKIVEFDYLSEFKVYKNRIKKIQNSLEFQSKISPKQIINPEYWSSDYTLLTNLKTYFVNRAISLDLVSNSTLAWLDFGYCRDIEMLNGITEWKYNFSDDKIHTFSLKKIPSLDFKKVTDSIYNNKVFIIGGVTIGHRDCWKEFHRLVYKCQIDLLRKGIVDDDQGIYLYAYYKDKELFKNHVLGKNNWRVIFKVYDEKANLSFKNKIKKFFKIL</sequence>
<dbReference type="EMBL" id="CP068176">
    <property type="protein sequence ID" value="QQT87728.1"/>
    <property type="molecule type" value="Genomic_DNA"/>
</dbReference>
<proteinExistence type="predicted"/>
<protein>
    <recommendedName>
        <fullName evidence="4">Protein YibB</fullName>
    </recommendedName>
</protein>
<evidence type="ECO:0008006" key="4">
    <source>
        <dbReference type="Google" id="ProtNLM"/>
    </source>
</evidence>
<dbReference type="EMBL" id="CP089044">
    <property type="protein sequence ID" value="UYF76069.1"/>
    <property type="molecule type" value="Genomic_DNA"/>
</dbReference>
<dbReference type="Pfam" id="PF09612">
    <property type="entry name" value="HtrL_YibB"/>
    <property type="match status" value="1"/>
</dbReference>
<evidence type="ECO:0000313" key="3">
    <source>
        <dbReference type="Proteomes" id="UP000595320"/>
    </source>
</evidence>
<gene>
    <name evidence="1" type="ORF">I6I53_08335</name>
    <name evidence="2" type="ORF">LSO58_03935</name>
</gene>
<dbReference type="RefSeq" id="WP_034699445.1">
    <property type="nucleotide sequence ID" value="NZ_BHGA01000028.1"/>
</dbReference>
<name>A0A3F3LA05_9GAMM</name>
<dbReference type="Proteomes" id="UP000595320">
    <property type="component" value="Chromosome"/>
</dbReference>
<organism evidence="1 3">
    <name type="scientific">Acinetobacter ursingii</name>
    <dbReference type="NCBI Taxonomy" id="108980"/>
    <lineage>
        <taxon>Bacteria</taxon>
        <taxon>Pseudomonadati</taxon>
        <taxon>Pseudomonadota</taxon>
        <taxon>Gammaproteobacteria</taxon>
        <taxon>Moraxellales</taxon>
        <taxon>Moraxellaceae</taxon>
        <taxon>Acinetobacter</taxon>
    </lineage>
</organism>
<reference evidence="1 3" key="1">
    <citation type="submission" date="2021-01" db="EMBL/GenBank/DDBJ databases">
        <title>FDA dAtabase for Regulatory Grade micrObial Sequences (FDA-ARGOS): Supporting development and validation of Infectious Disease Dx tests.</title>
        <authorList>
            <person name="Sproer C."/>
            <person name="Gronow S."/>
            <person name="Severitt S."/>
            <person name="Schroder I."/>
            <person name="Tallon L."/>
            <person name="Sadzewicz L."/>
            <person name="Zhao X."/>
            <person name="Boylan J."/>
            <person name="Ott S."/>
            <person name="Bowen H."/>
            <person name="Vavikolanu K."/>
            <person name="Mehta A."/>
            <person name="Aluvathingal J."/>
            <person name="Nadendla S."/>
            <person name="Lowell S."/>
            <person name="Myers T."/>
            <person name="Yan Y."/>
            <person name="Sichtig H."/>
        </authorList>
    </citation>
    <scope>NUCLEOTIDE SEQUENCE [LARGE SCALE GENOMIC DNA]</scope>
    <source>
        <strain evidence="1 3">FDAARGOS_1096</strain>
    </source>
</reference>